<evidence type="ECO:0000256" key="3">
    <source>
        <dbReference type="ARBA" id="ARBA00023163"/>
    </source>
</evidence>
<reference evidence="6" key="1">
    <citation type="journal article" date="2019" name="Int. J. Syst. Evol. Microbiol.">
        <title>The Global Catalogue of Microorganisms (GCM) 10K type strain sequencing project: providing services to taxonomists for standard genome sequencing and annotation.</title>
        <authorList>
            <consortium name="The Broad Institute Genomics Platform"/>
            <consortium name="The Broad Institute Genome Sequencing Center for Infectious Disease"/>
            <person name="Wu L."/>
            <person name="Ma J."/>
        </authorList>
    </citation>
    <scope>NUCLEOTIDE SEQUENCE [LARGE SCALE GENOMIC DNA]</scope>
    <source>
        <strain evidence="6">CGMCC 4.7181</strain>
    </source>
</reference>
<dbReference type="PANTHER" id="PTHR33164:SF57">
    <property type="entry name" value="MARR-FAMILY TRANSCRIPTIONAL REGULATOR"/>
    <property type="match status" value="1"/>
</dbReference>
<evidence type="ECO:0000259" key="4">
    <source>
        <dbReference type="PROSITE" id="PS50995"/>
    </source>
</evidence>
<dbReference type="InterPro" id="IPR036390">
    <property type="entry name" value="WH_DNA-bd_sf"/>
</dbReference>
<dbReference type="PANTHER" id="PTHR33164">
    <property type="entry name" value="TRANSCRIPTIONAL REGULATOR, MARR FAMILY"/>
    <property type="match status" value="1"/>
</dbReference>
<dbReference type="SMART" id="SM00347">
    <property type="entry name" value="HTH_MARR"/>
    <property type="match status" value="1"/>
</dbReference>
<dbReference type="RefSeq" id="WP_188702295.1">
    <property type="nucleotide sequence ID" value="NZ_BMMQ01000008.1"/>
</dbReference>
<name>A0ABQ2N3T4_9MICO</name>
<dbReference type="EMBL" id="BMMQ01000008">
    <property type="protein sequence ID" value="GGO65992.1"/>
    <property type="molecule type" value="Genomic_DNA"/>
</dbReference>
<evidence type="ECO:0000313" key="6">
    <source>
        <dbReference type="Proteomes" id="UP000638043"/>
    </source>
</evidence>
<keyword evidence="6" id="KW-1185">Reference proteome</keyword>
<dbReference type="InterPro" id="IPR023187">
    <property type="entry name" value="Tscrpt_reg_MarR-type_CS"/>
</dbReference>
<dbReference type="PRINTS" id="PR00598">
    <property type="entry name" value="HTHMARR"/>
</dbReference>
<keyword evidence="2" id="KW-0238">DNA-binding</keyword>
<organism evidence="5 6">
    <name type="scientific">Microbacterium nanhaiense</name>
    <dbReference type="NCBI Taxonomy" id="1301026"/>
    <lineage>
        <taxon>Bacteria</taxon>
        <taxon>Bacillati</taxon>
        <taxon>Actinomycetota</taxon>
        <taxon>Actinomycetes</taxon>
        <taxon>Micrococcales</taxon>
        <taxon>Microbacteriaceae</taxon>
        <taxon>Microbacterium</taxon>
    </lineage>
</organism>
<protein>
    <recommendedName>
        <fullName evidence="4">HTH marR-type domain-containing protein</fullName>
    </recommendedName>
</protein>
<feature type="domain" description="HTH marR-type" evidence="4">
    <location>
        <begin position="22"/>
        <end position="153"/>
    </location>
</feature>
<gene>
    <name evidence="5" type="ORF">GCM10010910_24430</name>
</gene>
<dbReference type="InterPro" id="IPR036388">
    <property type="entry name" value="WH-like_DNA-bd_sf"/>
</dbReference>
<evidence type="ECO:0000256" key="2">
    <source>
        <dbReference type="ARBA" id="ARBA00023125"/>
    </source>
</evidence>
<evidence type="ECO:0000313" key="5">
    <source>
        <dbReference type="EMBL" id="GGO65992.1"/>
    </source>
</evidence>
<dbReference type="SUPFAM" id="SSF46785">
    <property type="entry name" value="Winged helix' DNA-binding domain"/>
    <property type="match status" value="1"/>
</dbReference>
<dbReference type="PROSITE" id="PS50995">
    <property type="entry name" value="HTH_MARR_2"/>
    <property type="match status" value="1"/>
</dbReference>
<sequence>MSTPDPSPSTSPERDEAIRAVEGEFVQMISRFRRLIARRAEELSPGLLPGAYKVFSTIAQSGPLTASALVEQLMLDKSQLSRTIGQLEERGLVERTPDPHDRRAQLLSATDEGKARYDAIHASSDNLSMRAKLDEWDVADIRRLAGLLHALNDD</sequence>
<dbReference type="InterPro" id="IPR039422">
    <property type="entry name" value="MarR/SlyA-like"/>
</dbReference>
<dbReference type="Gene3D" id="1.10.10.10">
    <property type="entry name" value="Winged helix-like DNA-binding domain superfamily/Winged helix DNA-binding domain"/>
    <property type="match status" value="1"/>
</dbReference>
<evidence type="ECO:0000256" key="1">
    <source>
        <dbReference type="ARBA" id="ARBA00023015"/>
    </source>
</evidence>
<keyword evidence="3" id="KW-0804">Transcription</keyword>
<dbReference type="Proteomes" id="UP000638043">
    <property type="component" value="Unassembled WGS sequence"/>
</dbReference>
<proteinExistence type="predicted"/>
<dbReference type="InterPro" id="IPR000835">
    <property type="entry name" value="HTH_MarR-typ"/>
</dbReference>
<comment type="caution">
    <text evidence="5">The sequence shown here is derived from an EMBL/GenBank/DDBJ whole genome shotgun (WGS) entry which is preliminary data.</text>
</comment>
<accession>A0ABQ2N3T4</accession>
<dbReference type="Pfam" id="PF12802">
    <property type="entry name" value="MarR_2"/>
    <property type="match status" value="1"/>
</dbReference>
<dbReference type="PROSITE" id="PS01117">
    <property type="entry name" value="HTH_MARR_1"/>
    <property type="match status" value="1"/>
</dbReference>
<keyword evidence="1" id="KW-0805">Transcription regulation</keyword>